<dbReference type="Proteomes" id="UP001153737">
    <property type="component" value="Chromosome 4"/>
</dbReference>
<reference evidence="2" key="2">
    <citation type="submission" date="2022-10" db="EMBL/GenBank/DDBJ databases">
        <authorList>
            <consortium name="ENA_rothamsted_submissions"/>
            <consortium name="culmorum"/>
            <person name="King R."/>
        </authorList>
    </citation>
    <scope>NUCLEOTIDE SEQUENCE</scope>
</reference>
<evidence type="ECO:0000313" key="3">
    <source>
        <dbReference type="Proteomes" id="UP001153737"/>
    </source>
</evidence>
<feature type="compositionally biased region" description="Polar residues" evidence="1">
    <location>
        <begin position="263"/>
        <end position="279"/>
    </location>
</feature>
<dbReference type="PANTHER" id="PTHR34239:SF2">
    <property type="entry name" value="TRANSPOSABLE ELEMENT P TRANSPOSASE_THAP9 CONSERVED DOMAIN-CONTAINING PROTEIN"/>
    <property type="match status" value="1"/>
</dbReference>
<dbReference type="EMBL" id="OU896710">
    <property type="protein sequence ID" value="CAG9821441.1"/>
    <property type="molecule type" value="Genomic_DNA"/>
</dbReference>
<gene>
    <name evidence="2" type="ORF">PHAECO_LOCUS8674</name>
</gene>
<evidence type="ECO:0000313" key="2">
    <source>
        <dbReference type="EMBL" id="CAG9821441.1"/>
    </source>
</evidence>
<proteinExistence type="predicted"/>
<accession>A0A9N9SIX0</accession>
<reference evidence="2" key="1">
    <citation type="submission" date="2022-01" db="EMBL/GenBank/DDBJ databases">
        <authorList>
            <person name="King R."/>
        </authorList>
    </citation>
    <scope>NUCLEOTIDE SEQUENCE</scope>
</reference>
<feature type="compositionally biased region" description="Basic and acidic residues" evidence="1">
    <location>
        <begin position="292"/>
        <end position="302"/>
    </location>
</feature>
<feature type="compositionally biased region" description="Low complexity" evidence="1">
    <location>
        <begin position="31"/>
        <end position="49"/>
    </location>
</feature>
<dbReference type="OrthoDB" id="6756251at2759"/>
<sequence>MGNNKRHRNDKLDKFQRKLRKIQKELESIRQSSSSSSSESESDYDSQVSYQEVLSPVPDELQPIMEQPVVDAVEILGVDPLATRPTGPDVHEQIASRWTIFLQKGIEKVDRKELTEKYPPPNNVPALNPPKMNPEIQGCLTENLNKQDSFLTKVQEQLSAAICAVAIPLNTFFSSAADDTNPHLLHLANAAKLLADVHHTISSHRRYGVSGTLDHSVKKTVMDRPIDEWLFGSNLGDNVKSTKEIQKASADLKLKRINRPTYRPNSIQSNQPTTSSATPLNFKRQSSKFRRKKEEGGRKDRPVQQQRWGGEKRKEPPRRRT</sequence>
<feature type="region of interest" description="Disordered" evidence="1">
    <location>
        <begin position="255"/>
        <end position="321"/>
    </location>
</feature>
<evidence type="ECO:0000256" key="1">
    <source>
        <dbReference type="SAM" id="MobiDB-lite"/>
    </source>
</evidence>
<organism evidence="2 3">
    <name type="scientific">Phaedon cochleariae</name>
    <name type="common">Mustard beetle</name>
    <dbReference type="NCBI Taxonomy" id="80249"/>
    <lineage>
        <taxon>Eukaryota</taxon>
        <taxon>Metazoa</taxon>
        <taxon>Ecdysozoa</taxon>
        <taxon>Arthropoda</taxon>
        <taxon>Hexapoda</taxon>
        <taxon>Insecta</taxon>
        <taxon>Pterygota</taxon>
        <taxon>Neoptera</taxon>
        <taxon>Endopterygota</taxon>
        <taxon>Coleoptera</taxon>
        <taxon>Polyphaga</taxon>
        <taxon>Cucujiformia</taxon>
        <taxon>Chrysomeloidea</taxon>
        <taxon>Chrysomelidae</taxon>
        <taxon>Chrysomelinae</taxon>
        <taxon>Chrysomelini</taxon>
        <taxon>Phaedon</taxon>
    </lineage>
</organism>
<dbReference type="AlphaFoldDB" id="A0A9N9SIX0"/>
<dbReference type="PANTHER" id="PTHR34239">
    <property type="entry name" value="APPLE DOMAIN-CONTAINING PROTEIN"/>
    <property type="match status" value="1"/>
</dbReference>
<keyword evidence="3" id="KW-1185">Reference proteome</keyword>
<feature type="region of interest" description="Disordered" evidence="1">
    <location>
        <begin position="25"/>
        <end position="49"/>
    </location>
</feature>
<protein>
    <submittedName>
        <fullName evidence="2">Uncharacterized protein</fullName>
    </submittedName>
</protein>
<name>A0A9N9SIX0_PHACE</name>